<name>A0AAD5Y2P9_9FUNG</name>
<organism evidence="2 3">
    <name type="scientific">Boothiomyces macroporosus</name>
    <dbReference type="NCBI Taxonomy" id="261099"/>
    <lineage>
        <taxon>Eukaryota</taxon>
        <taxon>Fungi</taxon>
        <taxon>Fungi incertae sedis</taxon>
        <taxon>Chytridiomycota</taxon>
        <taxon>Chytridiomycota incertae sedis</taxon>
        <taxon>Chytridiomycetes</taxon>
        <taxon>Rhizophydiales</taxon>
        <taxon>Terramycetaceae</taxon>
        <taxon>Boothiomyces</taxon>
    </lineage>
</organism>
<dbReference type="Proteomes" id="UP001210925">
    <property type="component" value="Unassembled WGS sequence"/>
</dbReference>
<dbReference type="EMBL" id="JADGKB010000066">
    <property type="protein sequence ID" value="KAJ3255435.1"/>
    <property type="molecule type" value="Genomic_DNA"/>
</dbReference>
<gene>
    <name evidence="2" type="ORF">HK103_006252</name>
</gene>
<dbReference type="AlphaFoldDB" id="A0AAD5Y2P9"/>
<evidence type="ECO:0000313" key="3">
    <source>
        <dbReference type="Proteomes" id="UP001210925"/>
    </source>
</evidence>
<evidence type="ECO:0000256" key="1">
    <source>
        <dbReference type="SAM" id="MobiDB-lite"/>
    </source>
</evidence>
<keyword evidence="3" id="KW-1185">Reference proteome</keyword>
<evidence type="ECO:0000313" key="2">
    <source>
        <dbReference type="EMBL" id="KAJ3255435.1"/>
    </source>
</evidence>
<comment type="caution">
    <text evidence="2">The sequence shown here is derived from an EMBL/GenBank/DDBJ whole genome shotgun (WGS) entry which is preliminary data.</text>
</comment>
<reference evidence="2" key="1">
    <citation type="submission" date="2020-05" db="EMBL/GenBank/DDBJ databases">
        <title>Phylogenomic resolution of chytrid fungi.</title>
        <authorList>
            <person name="Stajich J.E."/>
            <person name="Amses K."/>
            <person name="Simmons R."/>
            <person name="Seto K."/>
            <person name="Myers J."/>
            <person name="Bonds A."/>
            <person name="Quandt C.A."/>
            <person name="Barry K."/>
            <person name="Liu P."/>
            <person name="Grigoriev I."/>
            <person name="Longcore J.E."/>
            <person name="James T.Y."/>
        </authorList>
    </citation>
    <scope>NUCLEOTIDE SEQUENCE</scope>
    <source>
        <strain evidence="2">PLAUS21</strain>
    </source>
</reference>
<sequence length="292" mass="32937">MRFTSRQLLENRIKRGQSLIFGAAPCPTKAKPAFPVPAKSKEVKSLSANFYPIEFLNHSLDNTKFKNSSIENSKSSASSINSSQSSQPKKVPVKLDDLFLKDADFDRPKLCKPAVRKNQSFNYPPGRKYQFHDYTQRRSSLQDPTKTSLNSVSAKTSQDLGSKIIEMKECTSEVKPPEYKLGRNRSVSDGPRLRINTNSTVLEKKENKPFQRAKSPLAARMDADLLKSKLARANLWSESDFSFEGAQMKSNLSYELSRESLKVEKSSGQDNQSIFPKELKVIPVDEVEIHID</sequence>
<feature type="region of interest" description="Disordered" evidence="1">
    <location>
        <begin position="67"/>
        <end position="89"/>
    </location>
</feature>
<feature type="compositionally biased region" description="Low complexity" evidence="1">
    <location>
        <begin position="67"/>
        <end position="87"/>
    </location>
</feature>
<accession>A0AAD5Y2P9</accession>
<proteinExistence type="predicted"/>
<protein>
    <submittedName>
        <fullName evidence="2">Uncharacterized protein</fullName>
    </submittedName>
</protein>